<organism evidence="1 2">
    <name type="scientific">Streptomyces smyrnaeus</name>
    <dbReference type="NCBI Taxonomy" id="1387713"/>
    <lineage>
        <taxon>Bacteria</taxon>
        <taxon>Bacillati</taxon>
        <taxon>Actinomycetota</taxon>
        <taxon>Actinomycetes</taxon>
        <taxon>Kitasatosporales</taxon>
        <taxon>Streptomycetaceae</taxon>
        <taxon>Streptomyces</taxon>
    </lineage>
</organism>
<accession>A0ABS3Y7R0</accession>
<dbReference type="Proteomes" id="UP000721954">
    <property type="component" value="Unassembled WGS sequence"/>
</dbReference>
<gene>
    <name evidence="1" type="ORF">JW613_33615</name>
</gene>
<dbReference type="EMBL" id="JAFFZM010000035">
    <property type="protein sequence ID" value="MBO8203182.1"/>
    <property type="molecule type" value="Genomic_DNA"/>
</dbReference>
<dbReference type="RefSeq" id="WP_209214698.1">
    <property type="nucleotide sequence ID" value="NZ_JAFFZM010000035.1"/>
</dbReference>
<evidence type="ECO:0000313" key="2">
    <source>
        <dbReference type="Proteomes" id="UP000721954"/>
    </source>
</evidence>
<evidence type="ECO:0000313" key="1">
    <source>
        <dbReference type="EMBL" id="MBO8203182.1"/>
    </source>
</evidence>
<dbReference type="GeneID" id="96263558"/>
<sequence length="138" mass="14941">MPGLRPAPSRTKKGWLFLIPGRATPTALATLEGQPTTHPPLCRPCAKTALEQCPRLKHVIAVRARKCPLWGVLGVVHLPASPGMHHPATRRLDATTVQYGTRTPGGLLTTRFILASQLLRQLHRVTVVDLDAELALAA</sequence>
<name>A0ABS3Y7R0_9ACTN</name>
<proteinExistence type="predicted"/>
<comment type="caution">
    <text evidence="1">The sequence shown here is derived from an EMBL/GenBank/DDBJ whole genome shotgun (WGS) entry which is preliminary data.</text>
</comment>
<keyword evidence="2" id="KW-1185">Reference proteome</keyword>
<reference evidence="1 2" key="1">
    <citation type="submission" date="2021-02" db="EMBL/GenBank/DDBJ databases">
        <title>Streptomyces spirodelae sp. nov., isolated from duckweed.</title>
        <authorList>
            <person name="Saimee Y."/>
            <person name="Duangmal K."/>
        </authorList>
    </citation>
    <scope>NUCLEOTIDE SEQUENCE [LARGE SCALE GENOMIC DNA]</scope>
    <source>
        <strain evidence="1 2">DSM 42105</strain>
    </source>
</reference>
<protein>
    <submittedName>
        <fullName evidence="1">Uncharacterized protein</fullName>
    </submittedName>
</protein>